<dbReference type="AlphaFoldDB" id="A0A1C3V2P4"/>
<evidence type="ECO:0000313" key="1">
    <source>
        <dbReference type="EMBL" id="SCB21837.1"/>
    </source>
</evidence>
<dbReference type="Proteomes" id="UP000186228">
    <property type="component" value="Unassembled WGS sequence"/>
</dbReference>
<accession>A0A1C3V2P4</accession>
<sequence>MNHARNLMSDSVNQPRTFEVFTAVRARRKPRDWSDAEKERFVTTGAILLNSGLFRNFGAAF</sequence>
<name>A0A1C3V2P4_9HYPH</name>
<reference evidence="2" key="1">
    <citation type="submission" date="2016-08" db="EMBL/GenBank/DDBJ databases">
        <authorList>
            <person name="Varghese N."/>
            <person name="Submissions Spin"/>
        </authorList>
    </citation>
    <scope>NUCLEOTIDE SEQUENCE [LARGE SCALE GENOMIC DNA]</scope>
    <source>
        <strain evidence="2">CCBAU 57015</strain>
    </source>
</reference>
<dbReference type="EMBL" id="FMAC01000004">
    <property type="protein sequence ID" value="SCB21837.1"/>
    <property type="molecule type" value="Genomic_DNA"/>
</dbReference>
<gene>
    <name evidence="1" type="ORF">GA0061100_104159</name>
</gene>
<proteinExistence type="predicted"/>
<protein>
    <submittedName>
        <fullName evidence="1">Uncharacterized protein</fullName>
    </submittedName>
</protein>
<evidence type="ECO:0000313" key="2">
    <source>
        <dbReference type="Proteomes" id="UP000186228"/>
    </source>
</evidence>
<keyword evidence="2" id="KW-1185">Reference proteome</keyword>
<organism evidence="1 2">
    <name type="scientific">Rhizobium hainanense</name>
    <dbReference type="NCBI Taxonomy" id="52131"/>
    <lineage>
        <taxon>Bacteria</taxon>
        <taxon>Pseudomonadati</taxon>
        <taxon>Pseudomonadota</taxon>
        <taxon>Alphaproteobacteria</taxon>
        <taxon>Hyphomicrobiales</taxon>
        <taxon>Rhizobiaceae</taxon>
        <taxon>Rhizobium/Agrobacterium group</taxon>
        <taxon>Rhizobium</taxon>
    </lineage>
</organism>
<dbReference type="STRING" id="52131.GA0061100_104159"/>